<reference evidence="1" key="1">
    <citation type="journal article" date="2014" name="Front. Microbiol.">
        <title>High frequency of phylogenetically diverse reductive dehalogenase-homologous genes in deep subseafloor sedimentary metagenomes.</title>
        <authorList>
            <person name="Kawai M."/>
            <person name="Futagami T."/>
            <person name="Toyoda A."/>
            <person name="Takaki Y."/>
            <person name="Nishi S."/>
            <person name="Hori S."/>
            <person name="Arai W."/>
            <person name="Tsubouchi T."/>
            <person name="Morono Y."/>
            <person name="Uchiyama I."/>
            <person name="Ito T."/>
            <person name="Fujiyama A."/>
            <person name="Inagaki F."/>
            <person name="Takami H."/>
        </authorList>
    </citation>
    <scope>NUCLEOTIDE SEQUENCE</scope>
    <source>
        <strain evidence="1">Expedition CK06-06</strain>
    </source>
</reference>
<proteinExistence type="predicted"/>
<protein>
    <submittedName>
        <fullName evidence="1">Uncharacterized protein</fullName>
    </submittedName>
</protein>
<comment type="caution">
    <text evidence="1">The sequence shown here is derived from an EMBL/GenBank/DDBJ whole genome shotgun (WGS) entry which is preliminary data.</text>
</comment>
<name>X1E2G3_9ZZZZ</name>
<accession>X1E2G3</accession>
<sequence>MTQEKYKVIKLKLETYNKLINYGKPFKLGETINDVIERIIVKLSKKK</sequence>
<gene>
    <name evidence="1" type="ORF">S03H2_00568</name>
</gene>
<dbReference type="AlphaFoldDB" id="X1E2G3"/>
<evidence type="ECO:0000313" key="1">
    <source>
        <dbReference type="EMBL" id="GAH27446.1"/>
    </source>
</evidence>
<dbReference type="EMBL" id="BARU01000121">
    <property type="protein sequence ID" value="GAH27446.1"/>
    <property type="molecule type" value="Genomic_DNA"/>
</dbReference>
<organism evidence="1">
    <name type="scientific">marine sediment metagenome</name>
    <dbReference type="NCBI Taxonomy" id="412755"/>
    <lineage>
        <taxon>unclassified sequences</taxon>
        <taxon>metagenomes</taxon>
        <taxon>ecological metagenomes</taxon>
    </lineage>
</organism>